<dbReference type="SUPFAM" id="SSF53756">
    <property type="entry name" value="UDP-Glycosyltransferase/glycogen phosphorylase"/>
    <property type="match status" value="1"/>
</dbReference>
<dbReference type="GO" id="GO:0016757">
    <property type="term" value="F:glycosyltransferase activity"/>
    <property type="evidence" value="ECO:0007669"/>
    <property type="project" value="InterPro"/>
</dbReference>
<evidence type="ECO:0000259" key="3">
    <source>
        <dbReference type="Pfam" id="PF13439"/>
    </source>
</evidence>
<dbReference type="Pfam" id="PF13439">
    <property type="entry name" value="Glyco_transf_4"/>
    <property type="match status" value="1"/>
</dbReference>
<accession>A0A2N2F3B0</accession>
<protein>
    <submittedName>
        <fullName evidence="4">Glycosyltransferase family 1 protein</fullName>
    </submittedName>
</protein>
<dbReference type="Gene3D" id="3.40.50.2000">
    <property type="entry name" value="Glycogen Phosphorylase B"/>
    <property type="match status" value="2"/>
</dbReference>
<dbReference type="Pfam" id="PF00534">
    <property type="entry name" value="Glycos_transf_1"/>
    <property type="match status" value="1"/>
</dbReference>
<reference evidence="4 5" key="1">
    <citation type="journal article" date="2017" name="ISME J.">
        <title>Potential for microbial H2 and metal transformations associated with novel bacteria and archaea in deep terrestrial subsurface sediments.</title>
        <authorList>
            <person name="Hernsdorf A.W."/>
            <person name="Amano Y."/>
            <person name="Miyakawa K."/>
            <person name="Ise K."/>
            <person name="Suzuki Y."/>
            <person name="Anantharaman K."/>
            <person name="Probst A."/>
            <person name="Burstein D."/>
            <person name="Thomas B.C."/>
            <person name="Banfield J.F."/>
        </authorList>
    </citation>
    <scope>NUCLEOTIDE SEQUENCE [LARGE SCALE GENOMIC DNA]</scope>
    <source>
        <strain evidence="4">HGW-Dojkabacteria-1</strain>
    </source>
</reference>
<comment type="caution">
    <text evidence="4">The sequence shown here is derived from an EMBL/GenBank/DDBJ whole genome shotgun (WGS) entry which is preliminary data.</text>
</comment>
<dbReference type="InterPro" id="IPR001296">
    <property type="entry name" value="Glyco_trans_1"/>
</dbReference>
<dbReference type="AlphaFoldDB" id="A0A2N2F3B0"/>
<dbReference type="InterPro" id="IPR028098">
    <property type="entry name" value="Glyco_trans_4-like_N"/>
</dbReference>
<evidence type="ECO:0000313" key="4">
    <source>
        <dbReference type="EMBL" id="PKN02636.1"/>
    </source>
</evidence>
<dbReference type="EMBL" id="PHAO01000001">
    <property type="protein sequence ID" value="PKN02636.1"/>
    <property type="molecule type" value="Genomic_DNA"/>
</dbReference>
<evidence type="ECO:0000313" key="5">
    <source>
        <dbReference type="Proteomes" id="UP000233417"/>
    </source>
</evidence>
<dbReference type="PANTHER" id="PTHR46401">
    <property type="entry name" value="GLYCOSYLTRANSFERASE WBBK-RELATED"/>
    <property type="match status" value="1"/>
</dbReference>
<feature type="domain" description="Glycosyl transferase family 1" evidence="2">
    <location>
        <begin position="187"/>
        <end position="346"/>
    </location>
</feature>
<dbReference type="CDD" id="cd03809">
    <property type="entry name" value="GT4_MtfB-like"/>
    <property type="match status" value="1"/>
</dbReference>
<evidence type="ECO:0000256" key="1">
    <source>
        <dbReference type="ARBA" id="ARBA00022679"/>
    </source>
</evidence>
<proteinExistence type="predicted"/>
<sequence>MQKKLRVFIDHQIFTMQNYGGISRVFTELYKQFERDPNVEPILPILLSDNEYIGEIKKVWSIFPYNKSFAKKLFYYVVNRIYSTFFLLKGDFEIFQPTYYDPYFLPFLKKKSFVLVIHDMTHEIFPETVSSRDKTIEWKEKLVHRAERIIAISENTKKDIVKFYDINEKKIDVVYWATSLKISNTDLNIDLPKRYILFVGNRNTYKNFELFFKSIAKLLKENKDLSLLCAGSSKFSEKEIEMFNGLGVTNKVKHIRFKDDNELAYIYSKAICFVFPSLYEGFGIPVLESFACNCPAIISNISSLPEVGGNAVEYFNPNSKKSIYSAVKKVVGDANLKKEMITNGKDRLKLFSWQIAAKKIIAIYKDLNK</sequence>
<dbReference type="PANTHER" id="PTHR46401:SF2">
    <property type="entry name" value="GLYCOSYLTRANSFERASE WBBK-RELATED"/>
    <property type="match status" value="1"/>
</dbReference>
<dbReference type="Proteomes" id="UP000233417">
    <property type="component" value="Unassembled WGS sequence"/>
</dbReference>
<feature type="domain" description="Glycosyltransferase subfamily 4-like N-terminal" evidence="3">
    <location>
        <begin position="20"/>
        <end position="175"/>
    </location>
</feature>
<organism evidence="4 5">
    <name type="scientific">Candidatus Dojkabacteria bacterium HGW-Dojkabacteria-1</name>
    <dbReference type="NCBI Taxonomy" id="2013761"/>
    <lineage>
        <taxon>Bacteria</taxon>
        <taxon>Candidatus Dojkabacteria</taxon>
    </lineage>
</organism>
<evidence type="ECO:0000259" key="2">
    <source>
        <dbReference type="Pfam" id="PF00534"/>
    </source>
</evidence>
<name>A0A2N2F3B0_9BACT</name>
<gene>
    <name evidence="4" type="ORF">CVU76_01190</name>
</gene>
<keyword evidence="1 4" id="KW-0808">Transferase</keyword>